<reference evidence="1" key="1">
    <citation type="submission" date="2022-10" db="EMBL/GenBank/DDBJ databases">
        <title>Genome sequences of endogenous nimaviruses in decapod crustaceans.</title>
        <authorList>
            <person name="Kawato S."/>
            <person name="Nozaki R."/>
            <person name="Kondo H."/>
            <person name="Hirono I."/>
        </authorList>
    </citation>
    <scope>NUCLEOTIDE SEQUENCE</scope>
    <source>
        <strain evidence="1">Okinawa2016</strain>
    </source>
</reference>
<sequence>MGFLTLLFLVIVFAIVVSYIGTKTSNYLDPKVNPTLDVARFLQLELDTSSAEKRIRTNNKLLPKLDILTKMMIIRHESGDDVTRVRNMILRRSIDEKTDKTECADN</sequence>
<evidence type="ECO:0000313" key="1">
    <source>
        <dbReference type="EMBL" id="BDT62521.1"/>
    </source>
</evidence>
<name>A0A9C7BMD5_9VIRU</name>
<protein>
    <submittedName>
        <fullName evidence="1">Wsv321-like protein</fullName>
    </submittedName>
</protein>
<dbReference type="EMBL" id="LC738875">
    <property type="protein sequence ID" value="BDT62521.1"/>
    <property type="molecule type" value="Genomic_DNA"/>
</dbReference>
<proteinExistence type="predicted"/>
<organism evidence="1">
    <name type="scientific">Melicertus latisulcatus pemonivirus</name>
    <dbReference type="NCBI Taxonomy" id="2984278"/>
    <lineage>
        <taxon>Viruses</taxon>
        <taxon>Viruses incertae sedis</taxon>
        <taxon>Naldaviricetes</taxon>
        <taxon>Nimaviridae</taxon>
    </lineage>
</organism>
<accession>A0A9C7BMD5</accession>